<dbReference type="GO" id="GO:0002189">
    <property type="term" value="C:ribose phosphate diphosphokinase complex"/>
    <property type="evidence" value="ECO:0007669"/>
    <property type="project" value="TreeGrafter"/>
</dbReference>
<dbReference type="PANTHER" id="PTHR10210">
    <property type="entry name" value="RIBOSE-PHOSPHATE DIPHOSPHOKINASE FAMILY MEMBER"/>
    <property type="match status" value="1"/>
</dbReference>
<feature type="domain" description="Phosphoribosyltransferase" evidence="3">
    <location>
        <begin position="135"/>
        <end position="252"/>
    </location>
</feature>
<dbReference type="SUPFAM" id="SSF53271">
    <property type="entry name" value="PRTase-like"/>
    <property type="match status" value="2"/>
</dbReference>
<dbReference type="PANTHER" id="PTHR10210:SF41">
    <property type="entry name" value="RIBOSE-PHOSPHATE PYROPHOSPHOKINASE 1, CHLOROPLASTIC"/>
    <property type="match status" value="1"/>
</dbReference>
<name>A0A432V0L0_9HYPH</name>
<dbReference type="AlphaFoldDB" id="A0A432V0L0"/>
<dbReference type="Pfam" id="PF00156">
    <property type="entry name" value="Pribosyltran"/>
    <property type="match status" value="1"/>
</dbReference>
<keyword evidence="5" id="KW-0808">Transferase</keyword>
<dbReference type="Gene3D" id="3.40.50.2020">
    <property type="match status" value="2"/>
</dbReference>
<comment type="caution">
    <text evidence="5">The sequence shown here is derived from an EMBL/GenBank/DDBJ whole genome shotgun (WGS) entry which is preliminary data.</text>
</comment>
<dbReference type="GO" id="GO:0006015">
    <property type="term" value="P:5-phosphoribose 1-diphosphate biosynthetic process"/>
    <property type="evidence" value="ECO:0007669"/>
    <property type="project" value="TreeGrafter"/>
</dbReference>
<gene>
    <name evidence="5" type="ORF">EET67_21560</name>
</gene>
<evidence type="ECO:0000259" key="4">
    <source>
        <dbReference type="Pfam" id="PF13793"/>
    </source>
</evidence>
<dbReference type="GO" id="GO:0006164">
    <property type="term" value="P:purine nucleotide biosynthetic process"/>
    <property type="evidence" value="ECO:0007669"/>
    <property type="project" value="TreeGrafter"/>
</dbReference>
<keyword evidence="1 2" id="KW-0545">Nucleotide biosynthesis</keyword>
<proteinExistence type="inferred from homology"/>
<organism evidence="5 6">
    <name type="scientific">Borborobacter arsenicus</name>
    <dbReference type="NCBI Taxonomy" id="1851146"/>
    <lineage>
        <taxon>Bacteria</taxon>
        <taxon>Pseudomonadati</taxon>
        <taxon>Pseudomonadota</taxon>
        <taxon>Alphaproteobacteria</taxon>
        <taxon>Hyphomicrobiales</taxon>
        <taxon>Phyllobacteriaceae</taxon>
        <taxon>Borborobacter</taxon>
    </lineage>
</organism>
<keyword evidence="6" id="KW-1185">Reference proteome</keyword>
<dbReference type="SMART" id="SM01400">
    <property type="entry name" value="Pribosyltran_N"/>
    <property type="match status" value="1"/>
</dbReference>
<dbReference type="InterPro" id="IPR029099">
    <property type="entry name" value="Pribosyltran_N"/>
</dbReference>
<dbReference type="CDD" id="cd06223">
    <property type="entry name" value="PRTases_typeI"/>
    <property type="match status" value="1"/>
</dbReference>
<dbReference type="EMBL" id="RKST01000032">
    <property type="protein sequence ID" value="RUM95716.1"/>
    <property type="molecule type" value="Genomic_DNA"/>
</dbReference>
<dbReference type="OrthoDB" id="324294at2"/>
<dbReference type="InterPro" id="IPR029057">
    <property type="entry name" value="PRTase-like"/>
</dbReference>
<feature type="domain" description="Ribose-phosphate pyrophosphokinase N-terminal" evidence="4">
    <location>
        <begin position="6"/>
        <end position="115"/>
    </location>
</feature>
<evidence type="ECO:0000259" key="3">
    <source>
        <dbReference type="Pfam" id="PF00156"/>
    </source>
</evidence>
<dbReference type="RefSeq" id="WP_128628412.1">
    <property type="nucleotide sequence ID" value="NZ_RKST01000032.1"/>
</dbReference>
<protein>
    <submittedName>
        <fullName evidence="5">Ribose-phosphate pyrophosphokinase</fullName>
    </submittedName>
</protein>
<evidence type="ECO:0000313" key="5">
    <source>
        <dbReference type="EMBL" id="RUM95716.1"/>
    </source>
</evidence>
<dbReference type="NCBIfam" id="NF005537">
    <property type="entry name" value="PRK07199.1"/>
    <property type="match status" value="1"/>
</dbReference>
<accession>A0A432V0L0</accession>
<dbReference type="Proteomes" id="UP000281647">
    <property type="component" value="Unassembled WGS sequence"/>
</dbReference>
<evidence type="ECO:0000256" key="2">
    <source>
        <dbReference type="RuleBase" id="RU004324"/>
    </source>
</evidence>
<dbReference type="InterPro" id="IPR000836">
    <property type="entry name" value="PRTase_dom"/>
</dbReference>
<dbReference type="GO" id="GO:0000287">
    <property type="term" value="F:magnesium ion binding"/>
    <property type="evidence" value="ECO:0007669"/>
    <property type="project" value="InterPro"/>
</dbReference>
<dbReference type="GO" id="GO:0005737">
    <property type="term" value="C:cytoplasm"/>
    <property type="evidence" value="ECO:0007669"/>
    <property type="project" value="TreeGrafter"/>
</dbReference>
<dbReference type="Pfam" id="PF13793">
    <property type="entry name" value="Pribosyltran_N"/>
    <property type="match status" value="1"/>
</dbReference>
<comment type="similarity">
    <text evidence="2">Belongs to the ribose-phosphate pyrophosphokinase family.</text>
</comment>
<dbReference type="InterPro" id="IPR005946">
    <property type="entry name" value="Rib-P_diPkinase"/>
</dbReference>
<evidence type="ECO:0000256" key="1">
    <source>
        <dbReference type="ARBA" id="ARBA00022727"/>
    </source>
</evidence>
<dbReference type="NCBIfam" id="TIGR01251">
    <property type="entry name" value="ribP_PPkin"/>
    <property type="match status" value="1"/>
</dbReference>
<dbReference type="GO" id="GO:0004749">
    <property type="term" value="F:ribose phosphate diphosphokinase activity"/>
    <property type="evidence" value="ECO:0007669"/>
    <property type="project" value="TreeGrafter"/>
</dbReference>
<keyword evidence="5" id="KW-0418">Kinase</keyword>
<reference evidence="5 6" key="1">
    <citation type="submission" date="2018-11" db="EMBL/GenBank/DDBJ databases">
        <title>Pseudaminobacter arsenicus sp. nov., an arsenic-resistant bacterium isolated from arsenic-rich aquifers.</title>
        <authorList>
            <person name="Mu Y."/>
        </authorList>
    </citation>
    <scope>NUCLEOTIDE SEQUENCE [LARGE SCALE GENOMIC DNA]</scope>
    <source>
        <strain evidence="5 6">CB3</strain>
    </source>
</reference>
<sequence length="309" mass="33713">MTRPLVFALPGNESMAERLRAALGGERGALDTRNFPDSETYLRFATDPKDRDVVLVCTLDRPDDKSLRLLFAADAARDLGASSVGLVAPYLAYMRQDRRFQPGEAITSRTFARIVSSHVDWLVTVDPHLHRYASLEEVYPIPARAVRSAPLLSDWIRANVDRPLLLGPDVESEQWVSEVAGAIGAPYQVLRKTRYGDRNVEVAVPDLGVFAGHTPVLVDDIVSSGRTMLETACRLQQQGLKRPVLVTVHALYSDETYRNLKASASAVVSADSVVHPSNVIDLSSILAEAAAQAIGPAYGNNTSRKALPK</sequence>
<evidence type="ECO:0000313" key="6">
    <source>
        <dbReference type="Proteomes" id="UP000281647"/>
    </source>
</evidence>
<dbReference type="GO" id="GO:0016301">
    <property type="term" value="F:kinase activity"/>
    <property type="evidence" value="ECO:0007669"/>
    <property type="project" value="UniProtKB-KW"/>
</dbReference>